<dbReference type="CDD" id="cd10030">
    <property type="entry name" value="UDG-F4_TTUDGA_SPO1dp_like"/>
    <property type="match status" value="1"/>
</dbReference>
<keyword evidence="4" id="KW-0479">Metal-binding</keyword>
<dbReference type="Pfam" id="PF13566">
    <property type="entry name" value="DUF4130"/>
    <property type="match status" value="1"/>
</dbReference>
<keyword evidence="6" id="KW-0378">Hydrolase</keyword>
<keyword evidence="9" id="KW-0234">DNA repair</keyword>
<keyword evidence="5" id="KW-0227">DNA damage</keyword>
<proteinExistence type="inferred from homology"/>
<reference evidence="12 13" key="1">
    <citation type="journal article" date="2011" name="J. Bacteriol.">
        <title>Complete genome sequence of the plant growth-promoting endophyte Burkholderia phytofirmans strain PsJN.</title>
        <authorList>
            <person name="Weilharter A."/>
            <person name="Mitter B."/>
            <person name="Shin M.V."/>
            <person name="Chain P.S."/>
            <person name="Nowak J."/>
            <person name="Sessitsch A."/>
        </authorList>
    </citation>
    <scope>NUCLEOTIDE SEQUENCE [LARGE SCALE GENOMIC DNA]</scope>
    <source>
        <strain evidence="13">DSM 17436 / LMG 22146 / PsJN</strain>
    </source>
</reference>
<dbReference type="STRING" id="398527.Bphyt_5994"/>
<feature type="compositionally biased region" description="Polar residues" evidence="10">
    <location>
        <begin position="225"/>
        <end position="269"/>
    </location>
</feature>
<dbReference type="PANTHER" id="PTHR33693">
    <property type="entry name" value="TYPE-5 URACIL-DNA GLYCOSYLASE"/>
    <property type="match status" value="1"/>
</dbReference>
<dbReference type="GO" id="GO:0051539">
    <property type="term" value="F:4 iron, 4 sulfur cluster binding"/>
    <property type="evidence" value="ECO:0007669"/>
    <property type="project" value="UniProtKB-KW"/>
</dbReference>
<name>B2T859_PARPJ</name>
<feature type="region of interest" description="Disordered" evidence="10">
    <location>
        <begin position="204"/>
        <end position="282"/>
    </location>
</feature>
<gene>
    <name evidence="12" type="ordered locus">Bphyt_5994</name>
</gene>
<dbReference type="AlphaFoldDB" id="B2T859"/>
<dbReference type="Proteomes" id="UP000001739">
    <property type="component" value="Chromosome 2"/>
</dbReference>
<dbReference type="GO" id="GO:0097506">
    <property type="term" value="F:deaminated base DNA N-glycosylase activity"/>
    <property type="evidence" value="ECO:0007669"/>
    <property type="project" value="UniProtKB-ARBA"/>
</dbReference>
<evidence type="ECO:0000256" key="10">
    <source>
        <dbReference type="SAM" id="MobiDB-lite"/>
    </source>
</evidence>
<evidence type="ECO:0000256" key="2">
    <source>
        <dbReference type="ARBA" id="ARBA00019403"/>
    </source>
</evidence>
<dbReference type="PANTHER" id="PTHR33693:SF9">
    <property type="entry name" value="TYPE-4 URACIL-DNA GLYCOSYLASE"/>
    <property type="match status" value="1"/>
</dbReference>
<dbReference type="SMART" id="SM00986">
    <property type="entry name" value="UDG"/>
    <property type="match status" value="1"/>
</dbReference>
<dbReference type="InterPro" id="IPR051536">
    <property type="entry name" value="UDG_Type-4/5"/>
</dbReference>
<accession>B2T859</accession>
<dbReference type="InterPro" id="IPR025404">
    <property type="entry name" value="DUF4130"/>
</dbReference>
<dbReference type="RefSeq" id="WP_012427835.1">
    <property type="nucleotide sequence ID" value="NC_010676.1"/>
</dbReference>
<dbReference type="NCBIfam" id="TIGR03914">
    <property type="entry name" value="UDG_fam_dom"/>
    <property type="match status" value="1"/>
</dbReference>
<evidence type="ECO:0000256" key="6">
    <source>
        <dbReference type="ARBA" id="ARBA00022801"/>
    </source>
</evidence>
<dbReference type="Pfam" id="PF03167">
    <property type="entry name" value="UDG"/>
    <property type="match status" value="1"/>
</dbReference>
<dbReference type="InterPro" id="IPR005122">
    <property type="entry name" value="Uracil-DNA_glycosylase-like"/>
</dbReference>
<feature type="region of interest" description="Disordered" evidence="10">
    <location>
        <begin position="41"/>
        <end position="60"/>
    </location>
</feature>
<dbReference type="SMART" id="SM00987">
    <property type="entry name" value="UreE_C"/>
    <property type="match status" value="1"/>
</dbReference>
<evidence type="ECO:0000256" key="1">
    <source>
        <dbReference type="ARBA" id="ARBA00006521"/>
    </source>
</evidence>
<dbReference type="HOGENOM" id="CLU_046101_1_0_4"/>
<evidence type="ECO:0000259" key="11">
    <source>
        <dbReference type="SMART" id="SM00986"/>
    </source>
</evidence>
<evidence type="ECO:0000256" key="9">
    <source>
        <dbReference type="ARBA" id="ARBA00023204"/>
    </source>
</evidence>
<protein>
    <recommendedName>
        <fullName evidence="2">Type-4 uracil-DNA glycosylase</fullName>
    </recommendedName>
</protein>
<dbReference type="InterPro" id="IPR036895">
    <property type="entry name" value="Uracil-DNA_glycosylase-like_sf"/>
</dbReference>
<dbReference type="eggNOG" id="COG1573">
    <property type="taxonomic scope" value="Bacteria"/>
</dbReference>
<organism evidence="12 13">
    <name type="scientific">Paraburkholderia phytofirmans (strain DSM 17436 / LMG 22146 / PsJN)</name>
    <name type="common">Burkholderia phytofirmans</name>
    <dbReference type="NCBI Taxonomy" id="398527"/>
    <lineage>
        <taxon>Bacteria</taxon>
        <taxon>Pseudomonadati</taxon>
        <taxon>Pseudomonadota</taxon>
        <taxon>Betaproteobacteria</taxon>
        <taxon>Burkholderiales</taxon>
        <taxon>Burkholderiaceae</taxon>
        <taxon>Paraburkholderia</taxon>
    </lineage>
</organism>
<dbReference type="OrthoDB" id="5290748at2"/>
<evidence type="ECO:0000256" key="3">
    <source>
        <dbReference type="ARBA" id="ARBA00022485"/>
    </source>
</evidence>
<keyword evidence="7" id="KW-0408">Iron</keyword>
<feature type="domain" description="Uracil-DNA glycosylase-like" evidence="11">
    <location>
        <begin position="377"/>
        <end position="532"/>
    </location>
</feature>
<dbReference type="EMBL" id="CP001053">
    <property type="protein sequence ID" value="ACD20327.1"/>
    <property type="molecule type" value="Genomic_DNA"/>
</dbReference>
<dbReference type="GO" id="GO:0006281">
    <property type="term" value="P:DNA repair"/>
    <property type="evidence" value="ECO:0007669"/>
    <property type="project" value="UniProtKB-KW"/>
</dbReference>
<evidence type="ECO:0000313" key="12">
    <source>
        <dbReference type="EMBL" id="ACD20327.1"/>
    </source>
</evidence>
<evidence type="ECO:0000256" key="4">
    <source>
        <dbReference type="ARBA" id="ARBA00022723"/>
    </source>
</evidence>
<keyword evidence="8" id="KW-0411">Iron-sulfur</keyword>
<dbReference type="GO" id="GO:0046872">
    <property type="term" value="F:metal ion binding"/>
    <property type="evidence" value="ECO:0007669"/>
    <property type="project" value="UniProtKB-KW"/>
</dbReference>
<dbReference type="Gene3D" id="3.40.470.10">
    <property type="entry name" value="Uracil-DNA glycosylase-like domain"/>
    <property type="match status" value="1"/>
</dbReference>
<dbReference type="KEGG" id="bpy:Bphyt_5994"/>
<keyword evidence="3" id="KW-0004">4Fe-4S</keyword>
<evidence type="ECO:0000256" key="7">
    <source>
        <dbReference type="ARBA" id="ARBA00023004"/>
    </source>
</evidence>
<feature type="region of interest" description="Disordered" evidence="10">
    <location>
        <begin position="331"/>
        <end position="356"/>
    </location>
</feature>
<evidence type="ECO:0000313" key="13">
    <source>
        <dbReference type="Proteomes" id="UP000001739"/>
    </source>
</evidence>
<evidence type="ECO:0000256" key="8">
    <source>
        <dbReference type="ARBA" id="ARBA00023014"/>
    </source>
</evidence>
<evidence type="ECO:0000256" key="5">
    <source>
        <dbReference type="ARBA" id="ARBA00022763"/>
    </source>
</evidence>
<dbReference type="SUPFAM" id="SSF52141">
    <property type="entry name" value="Uracil-DNA glycosylase-like"/>
    <property type="match status" value="1"/>
</dbReference>
<dbReference type="InterPro" id="IPR005273">
    <property type="entry name" value="Ura-DNA_glyco_family4"/>
</dbReference>
<comment type="similarity">
    <text evidence="1">Belongs to the uracil-DNA glycosylase (UDG) superfamily. Type 4 (UDGa) family.</text>
</comment>
<sequence>MKRIAIEPSFAAWRHAARELLRQGVEPERIEWVECDPCDSAGSDSGNASAQQGSATAQATPTPAIPRELLAWLKTAACYYAPDRWPLLYRILWRWTHGERHVLDLQDVDGALLDQRIQSVEHEISDLVALTLFRRRDPSMGAPEFVGWYEPHHDLLAQAAERFAERMGDSTWMLATPQGAAFWNGMLLQISRPATEENGHVTHVLPAGQLNGPATPALPPGQRKGPTTPTLPKSQPNGPTAPTLPPSQRNGPTTPTLPPSQRSEPTTPTLPRAAMAGEATTSEPTEALWLAYYASVFNGAPTPMPLRYWKTPPAGPPLPARLARERSRLGAQSGTVTIPETPPLEYSAVTPPLREPTGPLPTCRRCALWRNAKQAVAGAGPARAALMVVGEQPGEHENQHGVPFTGPAGQLLDTVLVRAGLERSALYLTYAVKHYKWETLEQRRVHRTPARREVEACQYWLDHELAQVAPRVVVTLGATALKALTGAHVNLSEYLGQTIDHGGRLIVPTWHPSYALKMADGRLREDIVAGMVAAFRHAAGLAAEGA</sequence>